<keyword evidence="5" id="KW-0418">Kinase</keyword>
<dbReference type="OrthoDB" id="9795133at2"/>
<proteinExistence type="predicted"/>
<reference evidence="8 9" key="1">
    <citation type="submission" date="2017-03" db="EMBL/GenBank/DDBJ databases">
        <authorList>
            <person name="Afonso C.L."/>
            <person name="Miller P.J."/>
            <person name="Scott M.A."/>
            <person name="Spackman E."/>
            <person name="Goraichik I."/>
            <person name="Dimitrov K.M."/>
            <person name="Suarez D.L."/>
            <person name="Swayne D.E."/>
        </authorList>
    </citation>
    <scope>NUCLEOTIDE SEQUENCE [LARGE SCALE GENOMIC DNA]</scope>
    <source>
        <strain evidence="8 9">CECT 7745</strain>
    </source>
</reference>
<protein>
    <recommendedName>
        <fullName evidence="2">histidine kinase</fullName>
        <ecNumber evidence="2">2.7.13.3</ecNumber>
    </recommendedName>
</protein>
<dbReference type="GO" id="GO:0000155">
    <property type="term" value="F:phosphorelay sensor kinase activity"/>
    <property type="evidence" value="ECO:0007669"/>
    <property type="project" value="InterPro"/>
</dbReference>
<dbReference type="GO" id="GO:0007234">
    <property type="term" value="P:osmosensory signaling via phosphorelay pathway"/>
    <property type="evidence" value="ECO:0007669"/>
    <property type="project" value="TreeGrafter"/>
</dbReference>
<dbReference type="EMBL" id="FWXB01000005">
    <property type="protein sequence ID" value="SMC11909.1"/>
    <property type="molecule type" value="Genomic_DNA"/>
</dbReference>
<evidence type="ECO:0000259" key="7">
    <source>
        <dbReference type="PROSITE" id="PS50109"/>
    </source>
</evidence>
<dbReference type="Proteomes" id="UP000193224">
    <property type="component" value="Unassembled WGS sequence"/>
</dbReference>
<dbReference type="InterPro" id="IPR036097">
    <property type="entry name" value="HisK_dim/P_sf"/>
</dbReference>
<evidence type="ECO:0000313" key="9">
    <source>
        <dbReference type="Proteomes" id="UP000193224"/>
    </source>
</evidence>
<dbReference type="InterPro" id="IPR004358">
    <property type="entry name" value="Sig_transdc_His_kin-like_C"/>
</dbReference>
<name>A0A1X7BRS9_9RHOB</name>
<dbReference type="AlphaFoldDB" id="A0A1X7BRS9"/>
<dbReference type="InterPro" id="IPR036890">
    <property type="entry name" value="HATPase_C_sf"/>
</dbReference>
<comment type="catalytic activity">
    <reaction evidence="1">
        <text>ATP + protein L-histidine = ADP + protein N-phospho-L-histidine.</text>
        <dbReference type="EC" id="2.7.13.3"/>
    </reaction>
</comment>
<evidence type="ECO:0000256" key="1">
    <source>
        <dbReference type="ARBA" id="ARBA00000085"/>
    </source>
</evidence>
<feature type="domain" description="Histidine kinase" evidence="7">
    <location>
        <begin position="32"/>
        <end position="244"/>
    </location>
</feature>
<sequence length="244" mass="27326">MGIQQVEGHAGKTSAPGQNHAGSKEFEDFIYLLSHDIRNSVRALLEVPQWIQDDLIEAGYRINEPLQENLALMNTHTRRLDRMLIDLLVYSRAGRMQVVKMVDISESIAIVLDQLTIPAGFEIDLNLKCEEIRMGDRDVLTLFSALVSNAVKHHDLREGKLEITTLKKSGDCVIVVSDDGPGIPEKYRERVFEVMTTLKPRDEVEGSGMGLACVRKIVEIYGGQVAWLSDPAQRGTSIELRFPI</sequence>
<organism evidence="8 9">
    <name type="scientific">Roseovarius aestuarii</name>
    <dbReference type="NCBI Taxonomy" id="475083"/>
    <lineage>
        <taxon>Bacteria</taxon>
        <taxon>Pseudomonadati</taxon>
        <taxon>Pseudomonadota</taxon>
        <taxon>Alphaproteobacteria</taxon>
        <taxon>Rhodobacterales</taxon>
        <taxon>Roseobacteraceae</taxon>
        <taxon>Roseovarius</taxon>
    </lineage>
</organism>
<evidence type="ECO:0000256" key="3">
    <source>
        <dbReference type="ARBA" id="ARBA00022553"/>
    </source>
</evidence>
<dbReference type="Gene3D" id="3.30.565.10">
    <property type="entry name" value="Histidine kinase-like ATPase, C-terminal domain"/>
    <property type="match status" value="1"/>
</dbReference>
<dbReference type="InterPro" id="IPR003661">
    <property type="entry name" value="HisK_dim/P_dom"/>
</dbReference>
<dbReference type="PRINTS" id="PR00344">
    <property type="entry name" value="BCTRLSENSOR"/>
</dbReference>
<dbReference type="RefSeq" id="WP_085799874.1">
    <property type="nucleotide sequence ID" value="NZ_FWXB01000005.1"/>
</dbReference>
<evidence type="ECO:0000256" key="4">
    <source>
        <dbReference type="ARBA" id="ARBA00022679"/>
    </source>
</evidence>
<dbReference type="GO" id="GO:0000156">
    <property type="term" value="F:phosphorelay response regulator activity"/>
    <property type="evidence" value="ECO:0007669"/>
    <property type="project" value="TreeGrafter"/>
</dbReference>
<keyword evidence="4 8" id="KW-0808">Transferase</keyword>
<feature type="region of interest" description="Disordered" evidence="6">
    <location>
        <begin position="1"/>
        <end position="21"/>
    </location>
</feature>
<dbReference type="InterPro" id="IPR050351">
    <property type="entry name" value="BphY/WalK/GraS-like"/>
</dbReference>
<accession>A0A1X7BRS9</accession>
<gene>
    <name evidence="8" type="primary">cph1_2</name>
    <name evidence="8" type="ORF">ROA7745_01729</name>
</gene>
<keyword evidence="9" id="KW-1185">Reference proteome</keyword>
<dbReference type="EC" id="2.7.13.3" evidence="2"/>
<dbReference type="Gene3D" id="1.10.287.130">
    <property type="match status" value="1"/>
</dbReference>
<dbReference type="InterPro" id="IPR005467">
    <property type="entry name" value="His_kinase_dom"/>
</dbReference>
<evidence type="ECO:0000256" key="6">
    <source>
        <dbReference type="SAM" id="MobiDB-lite"/>
    </source>
</evidence>
<dbReference type="Pfam" id="PF02518">
    <property type="entry name" value="HATPase_c"/>
    <property type="match status" value="1"/>
</dbReference>
<evidence type="ECO:0000313" key="8">
    <source>
        <dbReference type="EMBL" id="SMC11909.1"/>
    </source>
</evidence>
<dbReference type="InterPro" id="IPR003594">
    <property type="entry name" value="HATPase_dom"/>
</dbReference>
<dbReference type="SUPFAM" id="SSF55874">
    <property type="entry name" value="ATPase domain of HSP90 chaperone/DNA topoisomerase II/histidine kinase"/>
    <property type="match status" value="1"/>
</dbReference>
<dbReference type="CDD" id="cd00075">
    <property type="entry name" value="HATPase"/>
    <property type="match status" value="1"/>
</dbReference>
<evidence type="ECO:0000256" key="5">
    <source>
        <dbReference type="ARBA" id="ARBA00022777"/>
    </source>
</evidence>
<dbReference type="PANTHER" id="PTHR42878">
    <property type="entry name" value="TWO-COMPONENT HISTIDINE KINASE"/>
    <property type="match status" value="1"/>
</dbReference>
<dbReference type="PANTHER" id="PTHR42878:SF15">
    <property type="entry name" value="BACTERIOPHYTOCHROME"/>
    <property type="match status" value="1"/>
</dbReference>
<dbReference type="SUPFAM" id="SSF47384">
    <property type="entry name" value="Homodimeric domain of signal transducing histidine kinase"/>
    <property type="match status" value="1"/>
</dbReference>
<dbReference type="PROSITE" id="PS50109">
    <property type="entry name" value="HIS_KIN"/>
    <property type="match status" value="1"/>
</dbReference>
<keyword evidence="3" id="KW-0597">Phosphoprotein</keyword>
<evidence type="ECO:0000256" key="2">
    <source>
        <dbReference type="ARBA" id="ARBA00012438"/>
    </source>
</evidence>
<dbReference type="GO" id="GO:0030295">
    <property type="term" value="F:protein kinase activator activity"/>
    <property type="evidence" value="ECO:0007669"/>
    <property type="project" value="TreeGrafter"/>
</dbReference>
<dbReference type="SMART" id="SM00387">
    <property type="entry name" value="HATPase_c"/>
    <property type="match status" value="1"/>
</dbReference>
<dbReference type="CDD" id="cd00082">
    <property type="entry name" value="HisKA"/>
    <property type="match status" value="1"/>
</dbReference>